<dbReference type="GO" id="GO:0046872">
    <property type="term" value="F:metal ion binding"/>
    <property type="evidence" value="ECO:0007669"/>
    <property type="project" value="UniProtKB-KW"/>
</dbReference>
<dbReference type="GO" id="GO:0016787">
    <property type="term" value="F:hydrolase activity"/>
    <property type="evidence" value="ECO:0007669"/>
    <property type="project" value="UniProtKB-KW"/>
</dbReference>
<dbReference type="PANTHER" id="PTHR22930">
    <property type="match status" value="1"/>
</dbReference>
<dbReference type="AlphaFoldDB" id="A0A8W8LH04"/>
<accession>A0A8W8LH04</accession>
<evidence type="ECO:0000256" key="4">
    <source>
        <dbReference type="ARBA" id="ARBA00006958"/>
    </source>
</evidence>
<sequence>MQDIDLVNRYRFPRHVILDIVSKVDEYVARPTRRVHAIPTYIQVLVTLRYVAKADFFSEVGDLHSISRSSVCRIIHNVCYAINATIDNIDFPERVCEMRSIKTDFHQIAYIPNCIGAVDGTLIPIKGMTGPEEFAYVCRKNFHALNIQAVADANMRFLHINARYPGSTHDAYVLTNSGLPDRVQSLPEGGWLLGDSGYPLRTWLLIPYQSPSNRREEKFNDSHGKTRVVVERAFGVLKARFRCLHQSGGVLPFSPFKCSRIIETCFRLHNIALKGKIPLQDRGRVVNYHQNMLFGDNAPVLANQTREQVASLL</sequence>
<evidence type="ECO:0000256" key="11">
    <source>
        <dbReference type="ARBA" id="ARBA00030126"/>
    </source>
</evidence>
<dbReference type="GO" id="GO:0004518">
    <property type="term" value="F:nuclease activity"/>
    <property type="evidence" value="ECO:0007669"/>
    <property type="project" value="UniProtKB-KW"/>
</dbReference>
<dbReference type="GO" id="GO:0005737">
    <property type="term" value="C:cytoplasm"/>
    <property type="evidence" value="ECO:0007669"/>
    <property type="project" value="UniProtKB-SubCell"/>
</dbReference>
<keyword evidence="9" id="KW-0378">Hydrolase</keyword>
<comment type="cofactor">
    <cofactor evidence="1">
        <name>a divalent metal cation</name>
        <dbReference type="ChEBI" id="CHEBI:60240"/>
    </cofactor>
</comment>
<comment type="subcellular location">
    <subcellularLocation>
        <location evidence="3">Cytoplasm</location>
    </subcellularLocation>
    <subcellularLocation>
        <location evidence="2">Nucleus</location>
    </subcellularLocation>
</comment>
<dbReference type="EnsemblMetazoa" id="G27477.1">
    <property type="protein sequence ID" value="G27477.1:cds"/>
    <property type="gene ID" value="G27477"/>
</dbReference>
<comment type="function">
    <text evidence="12">Transposase-derived protein that may have nuclease activity. Does not have transposase activity.</text>
</comment>
<comment type="similarity">
    <text evidence="4">Belongs to the HARBI1 family.</text>
</comment>
<evidence type="ECO:0000256" key="3">
    <source>
        <dbReference type="ARBA" id="ARBA00004496"/>
    </source>
</evidence>
<dbReference type="InterPro" id="IPR045249">
    <property type="entry name" value="HARBI1-like"/>
</dbReference>
<evidence type="ECO:0000256" key="5">
    <source>
        <dbReference type="ARBA" id="ARBA00015519"/>
    </source>
</evidence>
<reference evidence="14" key="1">
    <citation type="submission" date="2022-08" db="UniProtKB">
        <authorList>
            <consortium name="EnsemblMetazoa"/>
        </authorList>
    </citation>
    <scope>IDENTIFICATION</scope>
    <source>
        <strain evidence="14">05x7-T-G4-1.051#20</strain>
    </source>
</reference>
<protein>
    <recommendedName>
        <fullName evidence="5">Putative nuclease HARBI1</fullName>
    </recommendedName>
    <alternativeName>
        <fullName evidence="11">Harbinger transposase-derived nuclease</fullName>
    </alternativeName>
</protein>
<evidence type="ECO:0000256" key="10">
    <source>
        <dbReference type="ARBA" id="ARBA00023242"/>
    </source>
</evidence>
<proteinExistence type="inferred from homology"/>
<organism evidence="14 15">
    <name type="scientific">Magallana gigas</name>
    <name type="common">Pacific oyster</name>
    <name type="synonym">Crassostrea gigas</name>
    <dbReference type="NCBI Taxonomy" id="29159"/>
    <lineage>
        <taxon>Eukaryota</taxon>
        <taxon>Metazoa</taxon>
        <taxon>Spiralia</taxon>
        <taxon>Lophotrochozoa</taxon>
        <taxon>Mollusca</taxon>
        <taxon>Bivalvia</taxon>
        <taxon>Autobranchia</taxon>
        <taxon>Pteriomorphia</taxon>
        <taxon>Ostreida</taxon>
        <taxon>Ostreoidea</taxon>
        <taxon>Ostreidae</taxon>
        <taxon>Magallana</taxon>
    </lineage>
</organism>
<evidence type="ECO:0000313" key="15">
    <source>
        <dbReference type="Proteomes" id="UP000005408"/>
    </source>
</evidence>
<evidence type="ECO:0000313" key="14">
    <source>
        <dbReference type="EnsemblMetazoa" id="G27477.1:cds"/>
    </source>
</evidence>
<dbReference type="InterPro" id="IPR026103">
    <property type="entry name" value="HARBI1_animal"/>
</dbReference>
<evidence type="ECO:0000256" key="2">
    <source>
        <dbReference type="ARBA" id="ARBA00004123"/>
    </source>
</evidence>
<keyword evidence="15" id="KW-1185">Reference proteome</keyword>
<evidence type="ECO:0000256" key="8">
    <source>
        <dbReference type="ARBA" id="ARBA00022723"/>
    </source>
</evidence>
<evidence type="ECO:0000256" key="6">
    <source>
        <dbReference type="ARBA" id="ARBA00022490"/>
    </source>
</evidence>
<keyword evidence="6" id="KW-0963">Cytoplasm</keyword>
<dbReference type="PANTHER" id="PTHR22930:SF85">
    <property type="entry name" value="GH03217P-RELATED"/>
    <property type="match status" value="1"/>
</dbReference>
<evidence type="ECO:0000256" key="9">
    <source>
        <dbReference type="ARBA" id="ARBA00022801"/>
    </source>
</evidence>
<dbReference type="Pfam" id="PF13359">
    <property type="entry name" value="DDE_Tnp_4"/>
    <property type="match status" value="1"/>
</dbReference>
<dbReference type="InterPro" id="IPR027806">
    <property type="entry name" value="HARBI1_dom"/>
</dbReference>
<keyword evidence="7" id="KW-0540">Nuclease</keyword>
<dbReference type="Proteomes" id="UP000005408">
    <property type="component" value="Unassembled WGS sequence"/>
</dbReference>
<name>A0A8W8LH04_MAGGI</name>
<dbReference type="PRINTS" id="PR02086">
    <property type="entry name" value="PUTNUCHARBI1"/>
</dbReference>
<evidence type="ECO:0000256" key="1">
    <source>
        <dbReference type="ARBA" id="ARBA00001968"/>
    </source>
</evidence>
<feature type="domain" description="DDE Tnp4" evidence="13">
    <location>
        <begin position="118"/>
        <end position="270"/>
    </location>
</feature>
<dbReference type="GO" id="GO:0005634">
    <property type="term" value="C:nucleus"/>
    <property type="evidence" value="ECO:0007669"/>
    <property type="project" value="UniProtKB-SubCell"/>
</dbReference>
<evidence type="ECO:0000259" key="13">
    <source>
        <dbReference type="Pfam" id="PF13359"/>
    </source>
</evidence>
<keyword evidence="8" id="KW-0479">Metal-binding</keyword>
<evidence type="ECO:0000256" key="7">
    <source>
        <dbReference type="ARBA" id="ARBA00022722"/>
    </source>
</evidence>
<evidence type="ECO:0000256" key="12">
    <source>
        <dbReference type="ARBA" id="ARBA00045850"/>
    </source>
</evidence>
<keyword evidence="10" id="KW-0539">Nucleus</keyword>